<keyword evidence="2" id="KW-0812">Transmembrane</keyword>
<keyword evidence="2" id="KW-0472">Membrane</keyword>
<dbReference type="RefSeq" id="WP_217336311.1">
    <property type="nucleotide sequence ID" value="NZ_JAHQZT010000050.1"/>
</dbReference>
<feature type="region of interest" description="Disordered" evidence="1">
    <location>
        <begin position="224"/>
        <end position="257"/>
    </location>
</feature>
<comment type="caution">
    <text evidence="3">The sequence shown here is derived from an EMBL/GenBank/DDBJ whole genome shotgun (WGS) entry which is preliminary data.</text>
</comment>
<evidence type="ECO:0000313" key="3">
    <source>
        <dbReference type="EMBL" id="MBV0934924.1"/>
    </source>
</evidence>
<protein>
    <recommendedName>
        <fullName evidence="5">DNA repair protein</fullName>
    </recommendedName>
</protein>
<keyword evidence="2" id="KW-1133">Transmembrane helix</keyword>
<evidence type="ECO:0000256" key="1">
    <source>
        <dbReference type="SAM" id="MobiDB-lite"/>
    </source>
</evidence>
<dbReference type="Proteomes" id="UP000755551">
    <property type="component" value="Unassembled WGS sequence"/>
</dbReference>
<accession>A0ABS6MGD8</accession>
<name>A0ABS6MGD8_9GAMM</name>
<sequence length="257" mass="29759">MTPTETGLVIVAVVVLMAIIAFTVQSIENQRRERRMRLLLLKDQVRRADHLLHSLPDHYITREIRDLLVRYLQQRWKLILELANSPENRQKLEDAKALGSQPLPVVEHPEGSMTLHTDRNHAERTAALLRELFQFLSELKAGKLLSSIQAAEVVYQVKEAYTRTRIDVELMDAMEVESARGAAAALPRYRTACAKLQQLNQTQQLDRQLYELGVHLDRLQEQVNADRAAREEEERRRRAEEAEQDDRFAPGVFTDYR</sequence>
<evidence type="ECO:0000313" key="4">
    <source>
        <dbReference type="Proteomes" id="UP000755551"/>
    </source>
</evidence>
<reference evidence="3 4" key="1">
    <citation type="submission" date="2021-06" db="EMBL/GenBank/DDBJ databases">
        <title>Bacterium isolated from marine sediment.</title>
        <authorList>
            <person name="Zhu K.-L."/>
            <person name="Du Z.-J."/>
            <person name="Liang Q.-Y."/>
        </authorList>
    </citation>
    <scope>NUCLEOTIDE SEQUENCE [LARGE SCALE GENOMIC DNA]</scope>
    <source>
        <strain evidence="3 4">A346</strain>
    </source>
</reference>
<evidence type="ECO:0008006" key="5">
    <source>
        <dbReference type="Google" id="ProtNLM"/>
    </source>
</evidence>
<feature type="compositionally biased region" description="Basic and acidic residues" evidence="1">
    <location>
        <begin position="227"/>
        <end position="248"/>
    </location>
</feature>
<gene>
    <name evidence="3" type="ORF">KTN04_16440</name>
</gene>
<keyword evidence="4" id="KW-1185">Reference proteome</keyword>
<evidence type="ECO:0000256" key="2">
    <source>
        <dbReference type="SAM" id="Phobius"/>
    </source>
</evidence>
<dbReference type="EMBL" id="JAHQZT010000050">
    <property type="protein sequence ID" value="MBV0934924.1"/>
    <property type="molecule type" value="Genomic_DNA"/>
</dbReference>
<organism evidence="3 4">
    <name type="scientific">Marinobacterium weihaiense</name>
    <dbReference type="NCBI Taxonomy" id="2851016"/>
    <lineage>
        <taxon>Bacteria</taxon>
        <taxon>Pseudomonadati</taxon>
        <taxon>Pseudomonadota</taxon>
        <taxon>Gammaproteobacteria</taxon>
        <taxon>Oceanospirillales</taxon>
        <taxon>Oceanospirillaceae</taxon>
        <taxon>Marinobacterium</taxon>
    </lineage>
</organism>
<feature type="transmembrane region" description="Helical" evidence="2">
    <location>
        <begin position="6"/>
        <end position="27"/>
    </location>
</feature>
<proteinExistence type="predicted"/>